<evidence type="ECO:0000256" key="16">
    <source>
        <dbReference type="ARBA" id="ARBA00043257"/>
    </source>
</evidence>
<keyword evidence="20" id="KW-1185">Reference proteome</keyword>
<dbReference type="GO" id="GO:0005576">
    <property type="term" value="C:extracellular region"/>
    <property type="evidence" value="ECO:0007669"/>
    <property type="project" value="UniProtKB-SubCell"/>
</dbReference>
<dbReference type="InterPro" id="IPR050386">
    <property type="entry name" value="Glycosyl_hydrolase_5"/>
</dbReference>
<evidence type="ECO:0000256" key="6">
    <source>
        <dbReference type="ARBA" id="ARBA00023180"/>
    </source>
</evidence>
<evidence type="ECO:0000256" key="5">
    <source>
        <dbReference type="ARBA" id="ARBA00022801"/>
    </source>
</evidence>
<dbReference type="GO" id="GO:0009986">
    <property type="term" value="C:cell surface"/>
    <property type="evidence" value="ECO:0007669"/>
    <property type="project" value="TreeGrafter"/>
</dbReference>
<dbReference type="GO" id="GO:0004338">
    <property type="term" value="F:glucan exo-1,3-beta-glucosidase activity"/>
    <property type="evidence" value="ECO:0007669"/>
    <property type="project" value="TreeGrafter"/>
</dbReference>
<evidence type="ECO:0000256" key="4">
    <source>
        <dbReference type="ARBA" id="ARBA00022729"/>
    </source>
</evidence>
<comment type="caution">
    <text evidence="19">The sequence shown here is derived from an EMBL/GenBank/DDBJ whole genome shotgun (WGS) entry which is preliminary data.</text>
</comment>
<evidence type="ECO:0000256" key="9">
    <source>
        <dbReference type="ARBA" id="ARBA00023316"/>
    </source>
</evidence>
<keyword evidence="5 17" id="KW-0378">Hydrolase</keyword>
<keyword evidence="3" id="KW-0964">Secreted</keyword>
<evidence type="ECO:0000256" key="15">
    <source>
        <dbReference type="ARBA" id="ARBA00042025"/>
    </source>
</evidence>
<evidence type="ECO:0000256" key="12">
    <source>
        <dbReference type="ARBA" id="ARBA00037628"/>
    </source>
</evidence>
<comment type="similarity">
    <text evidence="2 17">Belongs to the glycosyl hydrolase 5 (cellulase A) family.</text>
</comment>
<keyword evidence="8 17" id="KW-0326">Glycosidase</keyword>
<comment type="function">
    <text evidence="12">Beta-glucanases participate in the metabolism of beta-glucan, the main structural component of the cell wall. Acts on lutean, pustulan and 1,6-oligo-beta-D-glucosides.</text>
</comment>
<dbReference type="PANTHER" id="PTHR31297:SF39">
    <property type="entry name" value="GLUCAN ENDO-1,6-BETA-GLUCOSIDASE B"/>
    <property type="match status" value="1"/>
</dbReference>
<keyword evidence="6" id="KW-0325">Glycoprotein</keyword>
<protein>
    <recommendedName>
        <fullName evidence="13">glucan endo-1,6-beta-glucosidase</fullName>
        <ecNumber evidence="13">3.2.1.75</ecNumber>
    </recommendedName>
    <alternativeName>
        <fullName evidence="15">Beta-1,6-glucanase B</fullName>
    </alternativeName>
    <alternativeName>
        <fullName evidence="14">Endo-1,6-beta-D-glucanase B</fullName>
    </alternativeName>
    <alternativeName>
        <fullName evidence="16">Endo-1,6-beta-glucanase B</fullName>
    </alternativeName>
</protein>
<evidence type="ECO:0000256" key="17">
    <source>
        <dbReference type="RuleBase" id="RU361153"/>
    </source>
</evidence>
<evidence type="ECO:0000313" key="19">
    <source>
        <dbReference type="EMBL" id="KAJ3107438.1"/>
    </source>
</evidence>
<dbReference type="InterPro" id="IPR017853">
    <property type="entry name" value="GH"/>
</dbReference>
<dbReference type="PANTHER" id="PTHR31297">
    <property type="entry name" value="GLUCAN ENDO-1,6-BETA-GLUCOSIDASE B"/>
    <property type="match status" value="1"/>
</dbReference>
<dbReference type="Gene3D" id="3.20.20.80">
    <property type="entry name" value="Glycosidases"/>
    <property type="match status" value="1"/>
</dbReference>
<dbReference type="InterPro" id="IPR001547">
    <property type="entry name" value="Glyco_hydro_5"/>
</dbReference>
<gene>
    <name evidence="19" type="ORF">HK100_003582</name>
</gene>
<evidence type="ECO:0000256" key="11">
    <source>
        <dbReference type="ARBA" id="ARBA00036633"/>
    </source>
</evidence>
<evidence type="ECO:0000256" key="14">
    <source>
        <dbReference type="ARBA" id="ARBA00041472"/>
    </source>
</evidence>
<keyword evidence="4" id="KW-0732">Signal</keyword>
<keyword evidence="9" id="KW-0961">Cell wall biogenesis/degradation</keyword>
<comment type="subcellular location">
    <subcellularLocation>
        <location evidence="1">Secreted</location>
    </subcellularLocation>
</comment>
<evidence type="ECO:0000259" key="18">
    <source>
        <dbReference type="Pfam" id="PF00150"/>
    </source>
</evidence>
<dbReference type="Pfam" id="PF00150">
    <property type="entry name" value="Cellulase"/>
    <property type="match status" value="1"/>
</dbReference>
<feature type="domain" description="Glycoside hydrolase family 5" evidence="18">
    <location>
        <begin position="30"/>
        <end position="312"/>
    </location>
</feature>
<organism evidence="19 20">
    <name type="scientific">Physocladia obscura</name>
    <dbReference type="NCBI Taxonomy" id="109957"/>
    <lineage>
        <taxon>Eukaryota</taxon>
        <taxon>Fungi</taxon>
        <taxon>Fungi incertae sedis</taxon>
        <taxon>Chytridiomycota</taxon>
        <taxon>Chytridiomycota incertae sedis</taxon>
        <taxon>Chytridiomycetes</taxon>
        <taxon>Chytridiales</taxon>
        <taxon>Chytriomycetaceae</taxon>
        <taxon>Physocladia</taxon>
    </lineage>
</organism>
<evidence type="ECO:0000256" key="10">
    <source>
        <dbReference type="ARBA" id="ARBA00023326"/>
    </source>
</evidence>
<dbReference type="FunFam" id="3.20.20.80:FF:000269">
    <property type="entry name" value="Probable glucan endo-1,6-beta-glucosidase B"/>
    <property type="match status" value="1"/>
</dbReference>
<evidence type="ECO:0000256" key="2">
    <source>
        <dbReference type="ARBA" id="ARBA00005641"/>
    </source>
</evidence>
<dbReference type="AlphaFoldDB" id="A0AAD5XDG8"/>
<dbReference type="GO" id="GO:0071555">
    <property type="term" value="P:cell wall organization"/>
    <property type="evidence" value="ECO:0007669"/>
    <property type="project" value="UniProtKB-KW"/>
</dbReference>
<dbReference type="EMBL" id="JADGJH010001907">
    <property type="protein sequence ID" value="KAJ3107438.1"/>
    <property type="molecule type" value="Genomic_DNA"/>
</dbReference>
<dbReference type="Proteomes" id="UP001211907">
    <property type="component" value="Unassembled WGS sequence"/>
</dbReference>
<keyword evidence="7" id="KW-0119">Carbohydrate metabolism</keyword>
<dbReference type="SUPFAM" id="SSF51445">
    <property type="entry name" value="(Trans)glycosidases"/>
    <property type="match status" value="1"/>
</dbReference>
<dbReference type="Gene3D" id="3.50.4.10">
    <property type="entry name" value="Hepatocyte Growth Factor"/>
    <property type="match status" value="1"/>
</dbReference>
<keyword evidence="10" id="KW-0624">Polysaccharide degradation</keyword>
<accession>A0AAD5XDG8</accession>
<sequence length="434" mass="46972">MASTAWSNMGCGAYQSEFDCVSGIGQTAANAAFAGHWSTWITQSDITQMTSYGINTIRIPVGYWIREDIVYSSEHFPQGGLAYLQTLCGWASDAGLYIIIDLHGAPYAQQPDQPFTGQYAPTAEFYQASQYERALEFLEWMTNIIHTNTNYRNVGMLEIVNEPLQNAATQDASMLSSYYPNAFTRIRAAETAVGVAANNYLHIQMMGTAWGSGNPTQYLTNNYFAAYDNHRYLKWSTTPTNQASYIATSCTDDVSGGNWPIVVGEFSLSVPDAVQDTAAWATASQQAFYTNWFAAQVKSYETQLGWIFWSWKTDLGDYRWDYQAAVAAGVIPANLASLPAGVCVATPPAPAAGAWESGNGGAVQWQSACDWTAGDISNALSAGADCGTVCLGTASCTHFTWSTYNGGTCWLKSFSSNPSPVSNTNSGGICGYKS</sequence>
<name>A0AAD5XDG8_9FUNG</name>
<comment type="catalytic activity">
    <reaction evidence="11">
        <text>Random hydrolysis of (1-&gt;6)-linkages in (1-&gt;6)-beta-D-glucans.</text>
        <dbReference type="EC" id="3.2.1.75"/>
    </reaction>
</comment>
<dbReference type="EC" id="3.2.1.75" evidence="13"/>
<evidence type="ECO:0000256" key="13">
    <source>
        <dbReference type="ARBA" id="ARBA00038935"/>
    </source>
</evidence>
<evidence type="ECO:0000256" key="8">
    <source>
        <dbReference type="ARBA" id="ARBA00023295"/>
    </source>
</evidence>
<evidence type="ECO:0000313" key="20">
    <source>
        <dbReference type="Proteomes" id="UP001211907"/>
    </source>
</evidence>
<evidence type="ECO:0000256" key="3">
    <source>
        <dbReference type="ARBA" id="ARBA00022525"/>
    </source>
</evidence>
<evidence type="ECO:0000256" key="7">
    <source>
        <dbReference type="ARBA" id="ARBA00023277"/>
    </source>
</evidence>
<reference evidence="19" key="1">
    <citation type="submission" date="2020-05" db="EMBL/GenBank/DDBJ databases">
        <title>Phylogenomic resolution of chytrid fungi.</title>
        <authorList>
            <person name="Stajich J.E."/>
            <person name="Amses K."/>
            <person name="Simmons R."/>
            <person name="Seto K."/>
            <person name="Myers J."/>
            <person name="Bonds A."/>
            <person name="Quandt C.A."/>
            <person name="Barry K."/>
            <person name="Liu P."/>
            <person name="Grigoriev I."/>
            <person name="Longcore J.E."/>
            <person name="James T.Y."/>
        </authorList>
    </citation>
    <scope>NUCLEOTIDE SEQUENCE</scope>
    <source>
        <strain evidence="19">JEL0513</strain>
    </source>
</reference>
<dbReference type="GO" id="GO:0046557">
    <property type="term" value="F:glucan endo-1,6-beta-glucosidase activity"/>
    <property type="evidence" value="ECO:0007669"/>
    <property type="project" value="UniProtKB-EC"/>
</dbReference>
<proteinExistence type="inferred from homology"/>
<dbReference type="GO" id="GO:0009251">
    <property type="term" value="P:glucan catabolic process"/>
    <property type="evidence" value="ECO:0007669"/>
    <property type="project" value="TreeGrafter"/>
</dbReference>
<evidence type="ECO:0000256" key="1">
    <source>
        <dbReference type="ARBA" id="ARBA00004613"/>
    </source>
</evidence>